<reference evidence="2" key="1">
    <citation type="submission" date="2023-01" db="EMBL/GenBank/DDBJ databases">
        <title>Sequencing of the bacterial strains from artisanal fermented milk Matsoni.</title>
        <authorList>
            <person name="Rozman V."/>
            <person name="Accetto T."/>
            <person name="Bogovic Matijasic B."/>
        </authorList>
    </citation>
    <scope>NUCLEOTIDE SEQUENCE</scope>
    <source>
        <strain evidence="2">Lbl333</strain>
    </source>
</reference>
<feature type="region of interest" description="Disordered" evidence="1">
    <location>
        <begin position="1"/>
        <end position="23"/>
    </location>
</feature>
<dbReference type="AlphaFoldDB" id="A0AAW5Z0P1"/>
<evidence type="ECO:0000256" key="1">
    <source>
        <dbReference type="SAM" id="MobiDB-lite"/>
    </source>
</evidence>
<organism evidence="2 3">
    <name type="scientific">Lactobacillus delbrueckii</name>
    <dbReference type="NCBI Taxonomy" id="1584"/>
    <lineage>
        <taxon>Bacteria</taxon>
        <taxon>Bacillati</taxon>
        <taxon>Bacillota</taxon>
        <taxon>Bacilli</taxon>
        <taxon>Lactobacillales</taxon>
        <taxon>Lactobacillaceae</taxon>
        <taxon>Lactobacillus</taxon>
    </lineage>
</organism>
<sequence>MTTGSIYRPGNTATAAKKEEKEAKPEEKTGCDYCQIDDSIKQLLTLSRDDSDIRLFMIGKSLFVADTEKGDSWAEWGKIVYCPMCGCKLD</sequence>
<name>A0AAW5Z0P1_9LACO</name>
<dbReference type="Proteomes" id="UP001210502">
    <property type="component" value="Unassembled WGS sequence"/>
</dbReference>
<dbReference type="EMBL" id="JAQIEY010000038">
    <property type="protein sequence ID" value="MDA3768537.1"/>
    <property type="molecule type" value="Genomic_DNA"/>
</dbReference>
<proteinExistence type="predicted"/>
<evidence type="ECO:0000313" key="3">
    <source>
        <dbReference type="Proteomes" id="UP001210502"/>
    </source>
</evidence>
<accession>A0AAW5Z0P1</accession>
<comment type="caution">
    <text evidence="2">The sequence shown here is derived from an EMBL/GenBank/DDBJ whole genome shotgun (WGS) entry which is preliminary data.</text>
</comment>
<dbReference type="RefSeq" id="WP_271024866.1">
    <property type="nucleotide sequence ID" value="NZ_JAQIEY010000038.1"/>
</dbReference>
<evidence type="ECO:0000313" key="2">
    <source>
        <dbReference type="EMBL" id="MDA3768537.1"/>
    </source>
</evidence>
<gene>
    <name evidence="2" type="ORF">PF586_08850</name>
</gene>
<protein>
    <submittedName>
        <fullName evidence="2">Uncharacterized protein</fullName>
    </submittedName>
</protein>